<evidence type="ECO:0000313" key="1">
    <source>
        <dbReference type="EMBL" id="KAK2646950.1"/>
    </source>
</evidence>
<organism evidence="1 2">
    <name type="scientific">Dipteronia dyeriana</name>
    <dbReference type="NCBI Taxonomy" id="168575"/>
    <lineage>
        <taxon>Eukaryota</taxon>
        <taxon>Viridiplantae</taxon>
        <taxon>Streptophyta</taxon>
        <taxon>Embryophyta</taxon>
        <taxon>Tracheophyta</taxon>
        <taxon>Spermatophyta</taxon>
        <taxon>Magnoliopsida</taxon>
        <taxon>eudicotyledons</taxon>
        <taxon>Gunneridae</taxon>
        <taxon>Pentapetalae</taxon>
        <taxon>rosids</taxon>
        <taxon>malvids</taxon>
        <taxon>Sapindales</taxon>
        <taxon>Sapindaceae</taxon>
        <taxon>Hippocastanoideae</taxon>
        <taxon>Acereae</taxon>
        <taxon>Dipteronia</taxon>
    </lineage>
</organism>
<evidence type="ECO:0008006" key="3">
    <source>
        <dbReference type="Google" id="ProtNLM"/>
    </source>
</evidence>
<protein>
    <recommendedName>
        <fullName evidence="3">Reverse transcriptase</fullName>
    </recommendedName>
</protein>
<sequence length="273" mass="31444">MRFTAEEVRLALFQMSPSNALGIDRFPVDLYHKFWDAVGEDVMKMCFVDSKGRLITDNTMVSFECMHALRWKVQGKKGFMSLKLDMFKAYDRVEWSFLEGMLHWMGFPKVDFVDYGMCVLCYVLIYMAKSEVMLDLQEGYGKAGSGFLLWKSLLWGRELLEKGSRWRVGNGKSICIYKDRWIPRQSTFQVFSLHVLGENATIDSLKLLSGIWNFELVWGSFLEDDAKMILSVPPCSNNSSDSLLWHYYSSGLTQFVMVTSSLLPLFRSPVAQV</sequence>
<gene>
    <name evidence="1" type="ORF">Ddye_022145</name>
</gene>
<comment type="caution">
    <text evidence="1">The sequence shown here is derived from an EMBL/GenBank/DDBJ whole genome shotgun (WGS) entry which is preliminary data.</text>
</comment>
<dbReference type="Proteomes" id="UP001280121">
    <property type="component" value="Unassembled WGS sequence"/>
</dbReference>
<accession>A0AAD9WYN0</accession>
<dbReference type="EMBL" id="JANJYI010000006">
    <property type="protein sequence ID" value="KAK2646950.1"/>
    <property type="molecule type" value="Genomic_DNA"/>
</dbReference>
<evidence type="ECO:0000313" key="2">
    <source>
        <dbReference type="Proteomes" id="UP001280121"/>
    </source>
</evidence>
<proteinExistence type="predicted"/>
<name>A0AAD9WYN0_9ROSI</name>
<keyword evidence="2" id="KW-1185">Reference proteome</keyword>
<reference evidence="1" key="1">
    <citation type="journal article" date="2023" name="Plant J.">
        <title>Genome sequences and population genomics provide insights into the demographic history, inbreeding, and mutation load of two 'living fossil' tree species of Dipteronia.</title>
        <authorList>
            <person name="Feng Y."/>
            <person name="Comes H.P."/>
            <person name="Chen J."/>
            <person name="Zhu S."/>
            <person name="Lu R."/>
            <person name="Zhang X."/>
            <person name="Li P."/>
            <person name="Qiu J."/>
            <person name="Olsen K.M."/>
            <person name="Qiu Y."/>
        </authorList>
    </citation>
    <scope>NUCLEOTIDE SEQUENCE</scope>
    <source>
        <strain evidence="1">KIB01</strain>
    </source>
</reference>
<dbReference type="AlphaFoldDB" id="A0AAD9WYN0"/>